<dbReference type="InterPro" id="IPR025309">
    <property type="entry name" value="KTSC_dom"/>
</dbReference>
<comment type="caution">
    <text evidence="2">The sequence shown here is derived from an EMBL/GenBank/DDBJ whole genome shotgun (WGS) entry which is preliminary data.</text>
</comment>
<proteinExistence type="predicted"/>
<dbReference type="Proteomes" id="UP000244450">
    <property type="component" value="Unassembled WGS sequence"/>
</dbReference>
<reference evidence="2 3" key="1">
    <citation type="submission" date="2018-04" db="EMBL/GenBank/DDBJ databases">
        <title>Chitinophaga fuyangensis sp. nov., isolated from soil in a chemical factory.</title>
        <authorList>
            <person name="Chen K."/>
        </authorList>
    </citation>
    <scope>NUCLEOTIDE SEQUENCE [LARGE SCALE GENOMIC DNA]</scope>
    <source>
        <strain evidence="2 3">LY-1</strain>
    </source>
</reference>
<organism evidence="2 3">
    <name type="scientific">Chitinophaga parva</name>
    <dbReference type="NCBI Taxonomy" id="2169414"/>
    <lineage>
        <taxon>Bacteria</taxon>
        <taxon>Pseudomonadati</taxon>
        <taxon>Bacteroidota</taxon>
        <taxon>Chitinophagia</taxon>
        <taxon>Chitinophagales</taxon>
        <taxon>Chitinophagaceae</taxon>
        <taxon>Chitinophaga</taxon>
    </lineage>
</organism>
<dbReference type="OrthoDB" id="8450910at2"/>
<evidence type="ECO:0000259" key="1">
    <source>
        <dbReference type="Pfam" id="PF13619"/>
    </source>
</evidence>
<name>A0A2T7BD59_9BACT</name>
<dbReference type="AlphaFoldDB" id="A0A2T7BD59"/>
<dbReference type="RefSeq" id="WP_108688775.1">
    <property type="nucleotide sequence ID" value="NZ_QCYK01000003.1"/>
</dbReference>
<gene>
    <name evidence="2" type="ORF">DCC81_21745</name>
</gene>
<accession>A0A2T7BD59</accession>
<feature type="domain" description="KTSC" evidence="1">
    <location>
        <begin position="3"/>
        <end position="59"/>
    </location>
</feature>
<dbReference type="EMBL" id="QCYK01000003">
    <property type="protein sequence ID" value="PUZ23031.1"/>
    <property type="molecule type" value="Genomic_DNA"/>
</dbReference>
<evidence type="ECO:0000313" key="2">
    <source>
        <dbReference type="EMBL" id="PUZ23031.1"/>
    </source>
</evidence>
<evidence type="ECO:0000313" key="3">
    <source>
        <dbReference type="Proteomes" id="UP000244450"/>
    </source>
</evidence>
<keyword evidence="3" id="KW-1185">Reference proteome</keyword>
<protein>
    <submittedName>
        <fullName evidence="2">KTSC domain-containing protein</fullName>
    </submittedName>
</protein>
<sequence length="78" mass="8930">MPSTVIAHIAYLPEVSTLRITFTSQKVYDYLEVPPAVYEAMKASRIKGIYFNQYIKNRYACRLVSTPGQDLFSHANEL</sequence>
<dbReference type="Pfam" id="PF13619">
    <property type="entry name" value="KTSC"/>
    <property type="match status" value="1"/>
</dbReference>